<dbReference type="OrthoDB" id="429365at2759"/>
<dbReference type="GO" id="GO:0098855">
    <property type="term" value="C:HCN channel complex"/>
    <property type="evidence" value="ECO:0007669"/>
    <property type="project" value="TreeGrafter"/>
</dbReference>
<dbReference type="PANTHER" id="PTHR45689">
    <property type="entry name" value="I[[H]] CHANNEL, ISOFORM E"/>
    <property type="match status" value="1"/>
</dbReference>
<dbReference type="InterPro" id="IPR005821">
    <property type="entry name" value="Ion_trans_dom"/>
</dbReference>
<dbReference type="InterPro" id="IPR014710">
    <property type="entry name" value="RmlC-like_jellyroll"/>
</dbReference>
<keyword evidence="3 6" id="KW-1133">Transmembrane helix</keyword>
<name>A0A812WEJ0_9DINO</name>
<dbReference type="Gene3D" id="2.60.120.10">
    <property type="entry name" value="Jelly Rolls"/>
    <property type="match status" value="1"/>
</dbReference>
<dbReference type="AlphaFoldDB" id="A0A812WEJ0"/>
<protein>
    <submittedName>
        <fullName evidence="8">Kcnh2 protein</fullName>
    </submittedName>
</protein>
<comment type="subcellular location">
    <subcellularLocation>
        <location evidence="1">Membrane</location>
        <topology evidence="1">Multi-pass membrane protein</topology>
    </subcellularLocation>
</comment>
<comment type="caution">
    <text evidence="8">The sequence shown here is derived from an EMBL/GenBank/DDBJ whole genome shotgun (WGS) entry which is preliminary data.</text>
</comment>
<evidence type="ECO:0000313" key="9">
    <source>
        <dbReference type="Proteomes" id="UP000601435"/>
    </source>
</evidence>
<feature type="domain" description="Ion transport" evidence="7">
    <location>
        <begin position="235"/>
        <end position="448"/>
    </location>
</feature>
<dbReference type="GO" id="GO:0035725">
    <property type="term" value="P:sodium ion transmembrane transport"/>
    <property type="evidence" value="ECO:0007669"/>
    <property type="project" value="TreeGrafter"/>
</dbReference>
<feature type="transmembrane region" description="Helical" evidence="6">
    <location>
        <begin position="419"/>
        <end position="439"/>
    </location>
</feature>
<dbReference type="InterPro" id="IPR051413">
    <property type="entry name" value="K/Na_HCN_channel"/>
</dbReference>
<keyword evidence="9" id="KW-1185">Reference proteome</keyword>
<dbReference type="EMBL" id="CAJNJA010033809">
    <property type="protein sequence ID" value="CAE7684215.1"/>
    <property type="molecule type" value="Genomic_DNA"/>
</dbReference>
<evidence type="ECO:0000256" key="2">
    <source>
        <dbReference type="ARBA" id="ARBA00022692"/>
    </source>
</evidence>
<evidence type="ECO:0000256" key="1">
    <source>
        <dbReference type="ARBA" id="ARBA00004141"/>
    </source>
</evidence>
<dbReference type="SUPFAM" id="SSF51206">
    <property type="entry name" value="cAMP-binding domain-like"/>
    <property type="match status" value="1"/>
</dbReference>
<dbReference type="Proteomes" id="UP000601435">
    <property type="component" value="Unassembled WGS sequence"/>
</dbReference>
<evidence type="ECO:0000256" key="5">
    <source>
        <dbReference type="SAM" id="MobiDB-lite"/>
    </source>
</evidence>
<evidence type="ECO:0000256" key="6">
    <source>
        <dbReference type="SAM" id="Phobius"/>
    </source>
</evidence>
<accession>A0A812WEJ0</accession>
<evidence type="ECO:0000256" key="3">
    <source>
        <dbReference type="ARBA" id="ARBA00022989"/>
    </source>
</evidence>
<feature type="transmembrane region" description="Helical" evidence="6">
    <location>
        <begin position="343"/>
        <end position="368"/>
    </location>
</feature>
<evidence type="ECO:0000313" key="8">
    <source>
        <dbReference type="EMBL" id="CAE7684215.1"/>
    </source>
</evidence>
<dbReference type="PANTHER" id="PTHR45689:SF5">
    <property type="entry name" value="I[[H]] CHANNEL, ISOFORM E"/>
    <property type="match status" value="1"/>
</dbReference>
<evidence type="ECO:0000259" key="7">
    <source>
        <dbReference type="Pfam" id="PF00520"/>
    </source>
</evidence>
<organism evidence="8 9">
    <name type="scientific">Symbiodinium necroappetens</name>
    <dbReference type="NCBI Taxonomy" id="1628268"/>
    <lineage>
        <taxon>Eukaryota</taxon>
        <taxon>Sar</taxon>
        <taxon>Alveolata</taxon>
        <taxon>Dinophyceae</taxon>
        <taxon>Suessiales</taxon>
        <taxon>Symbiodiniaceae</taxon>
        <taxon>Symbiodinium</taxon>
    </lineage>
</organism>
<dbReference type="GO" id="GO:0005249">
    <property type="term" value="F:voltage-gated potassium channel activity"/>
    <property type="evidence" value="ECO:0007669"/>
    <property type="project" value="TreeGrafter"/>
</dbReference>
<proteinExistence type="predicted"/>
<keyword evidence="2 6" id="KW-0812">Transmembrane</keyword>
<feature type="region of interest" description="Disordered" evidence="5">
    <location>
        <begin position="33"/>
        <end position="63"/>
    </location>
</feature>
<dbReference type="Gene3D" id="1.10.287.70">
    <property type="match status" value="1"/>
</dbReference>
<reference evidence="8" key="1">
    <citation type="submission" date="2021-02" db="EMBL/GenBank/DDBJ databases">
        <authorList>
            <person name="Dougan E. K."/>
            <person name="Rhodes N."/>
            <person name="Thang M."/>
            <person name="Chan C."/>
        </authorList>
    </citation>
    <scope>NUCLEOTIDE SEQUENCE</scope>
</reference>
<keyword evidence="4 6" id="KW-0472">Membrane</keyword>
<sequence length="808" mass="90456">MPKTFQDLIAELGTLQTKLLEAHMRELQAHSVTLEPSAPASCPPQMEVRVEPRSSGPGAPEKRLKGRLAPVVHKFLLARRLGHTSERRLSEERESALMERRQSISATDRVALAMSSSSLRFIPSSVGDAAAFEEAVRKEATVEVDRFQLRASFDIGDEELVDMKRRCITKQSSELVAGYNVKHVASAASEQGPTPAEVQEERMLNSWQLFPIHPSSKRRLVWDLLAMVLLLFDMMTCTVYWTVDIPVSMLTATYRNGKLVTSYYLILYSYSRTWMPIDFLLVSVDWVATVANMNSADTLTLARTMRTGRILRMLRLARLLRVVKLKRLFDDLKQRMAGEIVTFMINVVQLFVSTMLLTHVLACVWYWLGSEEEGWVYTEGLYGQDLGTTYLQSMQWSLSRLHPISLRDNMKLRLPQERMFSLVASFGSLLFSSIFISYVTNTMAKLARMWKERSRKLGAISDYAATHRINAALTVRLKKYIDEREEELGIGANAVDQGSAVWVFAVNSALTWLRINSGSGYIPLTGLFSRFGAGEVEGQPSGTESVKGSARGGAPQRAERGAVARPLQVLEAALPEELLRVLYHTARTPTLVQHDLFSKIKISSSHAMEDLCYEAVHEQHILAGDAIFEVGAVASSMYMCESGKLRYSMDVEIAGGRDSIHKETVRERLCCCRSSWNRNQVTPHDGLNKNRDSSLELSSGSWISEHALWTSWQHTGRLSGTTDSQILAIKSEDFGRVVQQDLPTFCDVVIYARYFIHEMNQTVINTDLPPDQMPKRSRSRDGGAAANSTALHDSAAFHDLLATPVAGS</sequence>
<evidence type="ECO:0000256" key="4">
    <source>
        <dbReference type="ARBA" id="ARBA00023136"/>
    </source>
</evidence>
<dbReference type="SUPFAM" id="SSF81324">
    <property type="entry name" value="Voltage-gated potassium channels"/>
    <property type="match status" value="1"/>
</dbReference>
<feature type="region of interest" description="Disordered" evidence="5">
    <location>
        <begin position="766"/>
        <end position="790"/>
    </location>
</feature>
<gene>
    <name evidence="8" type="primary">Kcnh2</name>
    <name evidence="8" type="ORF">SNEC2469_LOCUS19695</name>
</gene>
<dbReference type="GO" id="GO:0003254">
    <property type="term" value="P:regulation of membrane depolarization"/>
    <property type="evidence" value="ECO:0007669"/>
    <property type="project" value="TreeGrafter"/>
</dbReference>
<dbReference type="Pfam" id="PF00520">
    <property type="entry name" value="Ion_trans"/>
    <property type="match status" value="1"/>
</dbReference>
<feature type="region of interest" description="Disordered" evidence="5">
    <location>
        <begin position="538"/>
        <end position="558"/>
    </location>
</feature>
<dbReference type="InterPro" id="IPR018490">
    <property type="entry name" value="cNMP-bd_dom_sf"/>
</dbReference>